<organism evidence="5 6">
    <name type="scientific">Cytobacillus praedii</name>
    <dbReference type="NCBI Taxonomy" id="1742358"/>
    <lineage>
        <taxon>Bacteria</taxon>
        <taxon>Bacillati</taxon>
        <taxon>Bacillota</taxon>
        <taxon>Bacilli</taxon>
        <taxon>Bacillales</taxon>
        <taxon>Bacillaceae</taxon>
        <taxon>Cytobacillus</taxon>
    </lineage>
</organism>
<dbReference type="PANTHER" id="PTHR43479">
    <property type="entry name" value="ACREF/ENVCD OPERON REPRESSOR-RELATED"/>
    <property type="match status" value="1"/>
</dbReference>
<dbReference type="InterPro" id="IPR036271">
    <property type="entry name" value="Tet_transcr_reg_TetR-rel_C_sf"/>
</dbReference>
<evidence type="ECO:0000256" key="1">
    <source>
        <dbReference type="ARBA" id="ARBA00022491"/>
    </source>
</evidence>
<dbReference type="InterPro" id="IPR050624">
    <property type="entry name" value="HTH-type_Tx_Regulator"/>
</dbReference>
<evidence type="ECO:0000313" key="5">
    <source>
        <dbReference type="EMBL" id="TCJ04347.1"/>
    </source>
</evidence>
<accession>A0A4R1AVK0</accession>
<evidence type="ECO:0000259" key="4">
    <source>
        <dbReference type="PROSITE" id="PS50977"/>
    </source>
</evidence>
<dbReference type="AlphaFoldDB" id="A0A4R1AVK0"/>
<dbReference type="SUPFAM" id="SSF46689">
    <property type="entry name" value="Homeodomain-like"/>
    <property type="match status" value="1"/>
</dbReference>
<dbReference type="PANTHER" id="PTHR43479:SF11">
    <property type="entry name" value="ACREF_ENVCD OPERON REPRESSOR-RELATED"/>
    <property type="match status" value="1"/>
</dbReference>
<evidence type="ECO:0000256" key="2">
    <source>
        <dbReference type="ARBA" id="ARBA00023125"/>
    </source>
</evidence>
<dbReference type="PROSITE" id="PS50977">
    <property type="entry name" value="HTH_TETR_2"/>
    <property type="match status" value="1"/>
</dbReference>
<dbReference type="InterPro" id="IPR023772">
    <property type="entry name" value="DNA-bd_HTH_TetR-type_CS"/>
</dbReference>
<dbReference type="SUPFAM" id="SSF48498">
    <property type="entry name" value="Tetracyclin repressor-like, C-terminal domain"/>
    <property type="match status" value="1"/>
</dbReference>
<dbReference type="Proteomes" id="UP000293846">
    <property type="component" value="Unassembled WGS sequence"/>
</dbReference>
<proteinExistence type="predicted"/>
<dbReference type="EMBL" id="SJTH01000009">
    <property type="protein sequence ID" value="TCJ04347.1"/>
    <property type="molecule type" value="Genomic_DNA"/>
</dbReference>
<dbReference type="Gene3D" id="1.10.357.10">
    <property type="entry name" value="Tetracycline Repressor, domain 2"/>
    <property type="match status" value="1"/>
</dbReference>
<dbReference type="PRINTS" id="PR00455">
    <property type="entry name" value="HTHTETR"/>
</dbReference>
<dbReference type="InterPro" id="IPR001647">
    <property type="entry name" value="HTH_TetR"/>
</dbReference>
<gene>
    <name evidence="5" type="ORF">E0Y62_09625</name>
</gene>
<feature type="domain" description="HTH tetR-type" evidence="4">
    <location>
        <begin position="23"/>
        <end position="83"/>
    </location>
</feature>
<keyword evidence="2 3" id="KW-0238">DNA-binding</keyword>
<feature type="DNA-binding region" description="H-T-H motif" evidence="3">
    <location>
        <begin position="46"/>
        <end position="65"/>
    </location>
</feature>
<evidence type="ECO:0000313" key="6">
    <source>
        <dbReference type="Proteomes" id="UP000293846"/>
    </source>
</evidence>
<dbReference type="Pfam" id="PF00440">
    <property type="entry name" value="TetR_N"/>
    <property type="match status" value="1"/>
</dbReference>
<sequence length="219" mass="24947">MSERDEGQLVGTFPSIPKQIRAQQKRLALLESGRSLFIKKGYEQTTAKDIASYAGVATGTFYRYFSDKRQLLLALLEDKMEKLMPPVPNWMHRNPEQLLASLLENYNNSLEAIGIHRVLPELLPKDPELSEVMLEARKSLHARIYKGLQSAKDEGLTWKDLDLDIVAWTIILMVENSPEKAEQSGSPLEYDEMAKVICRLVFPPQIMEKLCVSKAESKR</sequence>
<protein>
    <submittedName>
        <fullName evidence="5">TetR/AcrR family transcriptional regulator</fullName>
    </submittedName>
</protein>
<dbReference type="STRING" id="1742358.GCA_001439605_02843"/>
<dbReference type="GO" id="GO:0003677">
    <property type="term" value="F:DNA binding"/>
    <property type="evidence" value="ECO:0007669"/>
    <property type="project" value="UniProtKB-UniRule"/>
</dbReference>
<comment type="caution">
    <text evidence="5">The sequence shown here is derived from an EMBL/GenBank/DDBJ whole genome shotgun (WGS) entry which is preliminary data.</text>
</comment>
<keyword evidence="6" id="KW-1185">Reference proteome</keyword>
<evidence type="ECO:0000256" key="3">
    <source>
        <dbReference type="PROSITE-ProRule" id="PRU00335"/>
    </source>
</evidence>
<dbReference type="RefSeq" id="WP_057766809.1">
    <property type="nucleotide sequence ID" value="NZ_CP183326.1"/>
</dbReference>
<keyword evidence="1" id="KW-0678">Repressor</keyword>
<dbReference type="OrthoDB" id="9812484at2"/>
<dbReference type="InterPro" id="IPR009057">
    <property type="entry name" value="Homeodomain-like_sf"/>
</dbReference>
<name>A0A4R1AVK0_9BACI</name>
<reference evidence="5 6" key="1">
    <citation type="submission" date="2019-03" db="EMBL/GenBank/DDBJ databases">
        <authorList>
            <person name="Jensen L."/>
            <person name="Storgaard J."/>
            <person name="Sulaj E."/>
            <person name="Schramm A."/>
            <person name="Marshall I.P.G."/>
        </authorList>
    </citation>
    <scope>NUCLEOTIDE SEQUENCE [LARGE SCALE GENOMIC DNA]</scope>
    <source>
        <strain evidence="5 6">2017H2G3</strain>
    </source>
</reference>
<dbReference type="PROSITE" id="PS01081">
    <property type="entry name" value="HTH_TETR_1"/>
    <property type="match status" value="1"/>
</dbReference>